<dbReference type="SUPFAM" id="SSF69593">
    <property type="entry name" value="Glycerol-3-phosphate (1)-acyltransferase"/>
    <property type="match status" value="1"/>
</dbReference>
<evidence type="ECO:0000256" key="2">
    <source>
        <dbReference type="ARBA" id="ARBA00022679"/>
    </source>
</evidence>
<keyword evidence="6" id="KW-1185">Reference proteome</keyword>
<name>A0A840V2U6_9BACT</name>
<reference evidence="5 6" key="1">
    <citation type="submission" date="2020-08" db="EMBL/GenBank/DDBJ databases">
        <title>Genomic Encyclopedia of Type Strains, Phase IV (KMG-IV): sequencing the most valuable type-strain genomes for metagenomic binning, comparative biology and taxonomic classification.</title>
        <authorList>
            <person name="Goeker M."/>
        </authorList>
    </citation>
    <scope>NUCLEOTIDE SEQUENCE [LARGE SCALE GENOMIC DNA]</scope>
    <source>
        <strain evidence="5 6">YC6886</strain>
    </source>
</reference>
<dbReference type="RefSeq" id="WP_184014922.1">
    <property type="nucleotide sequence ID" value="NZ_JACHFD010000001.1"/>
</dbReference>
<evidence type="ECO:0000313" key="6">
    <source>
        <dbReference type="Proteomes" id="UP000557717"/>
    </source>
</evidence>
<organism evidence="5 6">
    <name type="scientific">Haloferula luteola</name>
    <dbReference type="NCBI Taxonomy" id="595692"/>
    <lineage>
        <taxon>Bacteria</taxon>
        <taxon>Pseudomonadati</taxon>
        <taxon>Verrucomicrobiota</taxon>
        <taxon>Verrucomicrobiia</taxon>
        <taxon>Verrucomicrobiales</taxon>
        <taxon>Verrucomicrobiaceae</taxon>
        <taxon>Haloferula</taxon>
    </lineage>
</organism>
<dbReference type="Proteomes" id="UP000557717">
    <property type="component" value="Unassembled WGS sequence"/>
</dbReference>
<evidence type="ECO:0000256" key="1">
    <source>
        <dbReference type="ARBA" id="ARBA00005189"/>
    </source>
</evidence>
<feature type="domain" description="Phospholipid/glycerol acyltransferase" evidence="4">
    <location>
        <begin position="61"/>
        <end position="186"/>
    </location>
</feature>
<proteinExistence type="predicted"/>
<evidence type="ECO:0000259" key="4">
    <source>
        <dbReference type="SMART" id="SM00563"/>
    </source>
</evidence>
<sequence length="408" mass="45660">MRRLRSDRPYTFCPPAVRPWFRPLGLAANRYHFLRRKYQVDQVEDAGFDAVRARVDAGDAVLLAPNHADHSDPHLMIEMGRRHRLGLHFMAAREVFEISPVTAWSLQAMGVFSVDRDGPDLSSIKTAIGLLERGQPLVIYPEGEIYHHHERLDPLMEGVASILLKAAGRLPAGRKAWLFPVGIQFQHRPEVEATFDARLSRLEDRIGWTPRPAMATDDRIIRLGTGVLALKETEFLGEAGQGGLQSRLEQLCERLLAGAEDHHGRDPRAVTAPERVRSLRYRIRRQLLNSDRPPSAEEKRRMLDDLDAVFTALQAHSYIGDYLLSHPSLNRRAETLMKLEEDLFGFPTYPCPRDARVVADAPIAVSDLLESGDLPQKGGAGPLTSLLESRLTQLLPVPKDAASASQPE</sequence>
<dbReference type="GO" id="GO:0006654">
    <property type="term" value="P:phosphatidic acid biosynthetic process"/>
    <property type="evidence" value="ECO:0007669"/>
    <property type="project" value="TreeGrafter"/>
</dbReference>
<keyword evidence="2" id="KW-0808">Transferase</keyword>
<dbReference type="AlphaFoldDB" id="A0A840V2U6"/>
<comment type="caution">
    <text evidence="5">The sequence shown here is derived from an EMBL/GenBank/DDBJ whole genome shotgun (WGS) entry which is preliminary data.</text>
</comment>
<protein>
    <recommendedName>
        <fullName evidence="4">Phospholipid/glycerol acyltransferase domain-containing protein</fullName>
    </recommendedName>
</protein>
<dbReference type="PANTHER" id="PTHR10434">
    <property type="entry name" value="1-ACYL-SN-GLYCEROL-3-PHOSPHATE ACYLTRANSFERASE"/>
    <property type="match status" value="1"/>
</dbReference>
<dbReference type="Pfam" id="PF01553">
    <property type="entry name" value="Acyltransferase"/>
    <property type="match status" value="1"/>
</dbReference>
<comment type="pathway">
    <text evidence="1">Lipid metabolism.</text>
</comment>
<dbReference type="SMART" id="SM00563">
    <property type="entry name" value="PlsC"/>
    <property type="match status" value="1"/>
</dbReference>
<dbReference type="PANTHER" id="PTHR10434:SF11">
    <property type="entry name" value="1-ACYL-SN-GLYCEROL-3-PHOSPHATE ACYLTRANSFERASE"/>
    <property type="match status" value="1"/>
</dbReference>
<evidence type="ECO:0000313" key="5">
    <source>
        <dbReference type="EMBL" id="MBB5349984.1"/>
    </source>
</evidence>
<dbReference type="EMBL" id="JACHFD010000001">
    <property type="protein sequence ID" value="MBB5349984.1"/>
    <property type="molecule type" value="Genomic_DNA"/>
</dbReference>
<dbReference type="CDD" id="cd07989">
    <property type="entry name" value="LPLAT_AGPAT-like"/>
    <property type="match status" value="1"/>
</dbReference>
<gene>
    <name evidence="5" type="ORF">HNR46_000205</name>
</gene>
<dbReference type="GO" id="GO:0003841">
    <property type="term" value="F:1-acylglycerol-3-phosphate O-acyltransferase activity"/>
    <property type="evidence" value="ECO:0007669"/>
    <property type="project" value="TreeGrafter"/>
</dbReference>
<evidence type="ECO:0000256" key="3">
    <source>
        <dbReference type="ARBA" id="ARBA00023315"/>
    </source>
</evidence>
<dbReference type="InterPro" id="IPR002123">
    <property type="entry name" value="Plipid/glycerol_acylTrfase"/>
</dbReference>
<accession>A0A840V2U6</accession>
<keyword evidence="3" id="KW-0012">Acyltransferase</keyword>